<feature type="signal peptide" evidence="1">
    <location>
        <begin position="1"/>
        <end position="26"/>
    </location>
</feature>
<accession>A0ABU0MDI7</accession>
<evidence type="ECO:0000313" key="2">
    <source>
        <dbReference type="EMBL" id="MDQ0531489.1"/>
    </source>
</evidence>
<dbReference type="RefSeq" id="WP_209977785.1">
    <property type="nucleotide sequence ID" value="NZ_JAGINO010000001.1"/>
</dbReference>
<proteinExistence type="predicted"/>
<dbReference type="EMBL" id="JAUSVU010000001">
    <property type="protein sequence ID" value="MDQ0531489.1"/>
    <property type="molecule type" value="Genomic_DNA"/>
</dbReference>
<keyword evidence="1" id="KW-0732">Signal</keyword>
<name>A0ABU0MDI7_9PROT</name>
<evidence type="ECO:0000313" key="3">
    <source>
        <dbReference type="Proteomes" id="UP001244552"/>
    </source>
</evidence>
<sequence length="402" mass="41970">MGMLSTTACAMMAAAVSVAMTTPASAQSAPDLQGYAAARFVPYADSGTEPKPFTGPARLSFLVRMPGGGSPGRFTMTMDTGSTGVVISAADLPGYSREVAAQYKQGWEFLSSSSRLWIGRWSPHEMVFLDPAGNQLATANVPVLAVETEYHCPGWNETLDEPTCTDPRPTPEMPTGVAQMPKGIAYLGVGFGREHDGQSQGNPDKNPLLNLVAVDSRPVQASSVRSGYVITRDGVHVGLTQANSQGFAWTKLQGRSLDASGKAASNDPRDWAQAGMAVSVNGQAAQSGPLLIDTGIEQMYLTVSDPSQLPTKPVPNPSLPGQTATGLVPGARVTVSFPDAVAPVAQYGFTVGDNADQTAPSVVLVTSGATPAFVNTGRHLLRGYDVAFDADGGWLGLRKSTP</sequence>
<keyword evidence="3" id="KW-1185">Reference proteome</keyword>
<organism evidence="2 3">
    <name type="scientific">Azospirillum picis</name>
    <dbReference type="NCBI Taxonomy" id="488438"/>
    <lineage>
        <taxon>Bacteria</taxon>
        <taxon>Pseudomonadati</taxon>
        <taxon>Pseudomonadota</taxon>
        <taxon>Alphaproteobacteria</taxon>
        <taxon>Rhodospirillales</taxon>
        <taxon>Azospirillaceae</taxon>
        <taxon>Azospirillum</taxon>
    </lineage>
</organism>
<evidence type="ECO:0000256" key="1">
    <source>
        <dbReference type="SAM" id="SignalP"/>
    </source>
</evidence>
<dbReference type="Proteomes" id="UP001244552">
    <property type="component" value="Unassembled WGS sequence"/>
</dbReference>
<protein>
    <recommendedName>
        <fullName evidence="4">SbsA Ig-like domain-containing protein</fullName>
    </recommendedName>
</protein>
<gene>
    <name evidence="2" type="ORF">QO018_000321</name>
</gene>
<evidence type="ECO:0008006" key="4">
    <source>
        <dbReference type="Google" id="ProtNLM"/>
    </source>
</evidence>
<comment type="caution">
    <text evidence="2">The sequence shown here is derived from an EMBL/GenBank/DDBJ whole genome shotgun (WGS) entry which is preliminary data.</text>
</comment>
<reference evidence="2 3" key="1">
    <citation type="submission" date="2023-07" db="EMBL/GenBank/DDBJ databases">
        <title>Genomic Encyclopedia of Type Strains, Phase IV (KMG-IV): sequencing the most valuable type-strain genomes for metagenomic binning, comparative biology and taxonomic classification.</title>
        <authorList>
            <person name="Goeker M."/>
        </authorList>
    </citation>
    <scope>NUCLEOTIDE SEQUENCE [LARGE SCALE GENOMIC DNA]</scope>
    <source>
        <strain evidence="2 3">DSM 19922</strain>
    </source>
</reference>
<feature type="chain" id="PRO_5045527905" description="SbsA Ig-like domain-containing protein" evidence="1">
    <location>
        <begin position="27"/>
        <end position="402"/>
    </location>
</feature>